<feature type="domain" description="Antitoxin FitA-like ribbon-helix-helix" evidence="1">
    <location>
        <begin position="2"/>
        <end position="40"/>
    </location>
</feature>
<dbReference type="Gene3D" id="1.10.1220.10">
    <property type="entry name" value="Met repressor-like"/>
    <property type="match status" value="1"/>
</dbReference>
<dbReference type="Pfam" id="PF22513">
    <property type="entry name" value="FitA-like_RHH"/>
    <property type="match status" value="1"/>
</dbReference>
<dbReference type="InterPro" id="IPR013321">
    <property type="entry name" value="Arc_rbn_hlx_hlx"/>
</dbReference>
<dbReference type="EMBL" id="JAQYXP010000004">
    <property type="protein sequence ID" value="MEN3238147.1"/>
    <property type="molecule type" value="Genomic_DNA"/>
</dbReference>
<organism evidence="2 3">
    <name type="scientific">Methylobacterium ajmalii</name>
    <dbReference type="NCBI Taxonomy" id="2738439"/>
    <lineage>
        <taxon>Bacteria</taxon>
        <taxon>Pseudomonadati</taxon>
        <taxon>Pseudomonadota</taxon>
        <taxon>Alphaproteobacteria</taxon>
        <taxon>Hyphomicrobiales</taxon>
        <taxon>Methylobacteriaceae</taxon>
        <taxon>Methylobacterium</taxon>
    </lineage>
</organism>
<dbReference type="SUPFAM" id="SSF47598">
    <property type="entry name" value="Ribbon-helix-helix"/>
    <property type="match status" value="1"/>
</dbReference>
<sequence length="82" mass="9148">MAVMTIRNIDNAIKTRLRIRAALHGKSMEEEARDILRSALSTEPVRPRDLGSAIHERFAALGGVDLPETRREPSRAPPDFEA</sequence>
<comment type="caution">
    <text evidence="2">The sequence shown here is derived from an EMBL/GenBank/DDBJ whole genome shotgun (WGS) entry which is preliminary data.</text>
</comment>
<protein>
    <submittedName>
        <fullName evidence="2">Plasmid stabilization protein</fullName>
    </submittedName>
</protein>
<dbReference type="InterPro" id="IPR053853">
    <property type="entry name" value="FitA-like_RHH"/>
</dbReference>
<dbReference type="RefSeq" id="WP_063988389.1">
    <property type="nucleotide sequence ID" value="NZ_JAQYXP010000004.1"/>
</dbReference>
<dbReference type="Proteomes" id="UP001407347">
    <property type="component" value="Unassembled WGS sequence"/>
</dbReference>
<dbReference type="InterPro" id="IPR010985">
    <property type="entry name" value="Ribbon_hlx_hlx"/>
</dbReference>
<evidence type="ECO:0000313" key="2">
    <source>
        <dbReference type="EMBL" id="MEN3238147.1"/>
    </source>
</evidence>
<gene>
    <name evidence="2" type="ORF">PUR29_32335</name>
</gene>
<accession>A0ABV0A2U6</accession>
<proteinExistence type="predicted"/>
<evidence type="ECO:0000259" key="1">
    <source>
        <dbReference type="Pfam" id="PF22513"/>
    </source>
</evidence>
<keyword evidence="3" id="KW-1185">Reference proteome</keyword>
<evidence type="ECO:0000313" key="3">
    <source>
        <dbReference type="Proteomes" id="UP001407347"/>
    </source>
</evidence>
<name>A0ABV0A2U6_9HYPH</name>
<reference evidence="2 3" key="1">
    <citation type="journal article" date="2023" name="PLoS ONE">
        <title>Complete genome assembly of Hawai'i environmental nontuberculous mycobacteria reveals unexpected co-isolation with methylobacteria.</title>
        <authorList>
            <person name="Hendrix J."/>
            <person name="Epperson L.E."/>
            <person name="Tong E.I."/>
            <person name="Chan Y.L."/>
            <person name="Hasan N.A."/>
            <person name="Dawrs S.N."/>
            <person name="Norton G.J."/>
            <person name="Virdi R."/>
            <person name="Crooks J.L."/>
            <person name="Chan E.D."/>
            <person name="Honda J.R."/>
            <person name="Strong M."/>
        </authorList>
    </citation>
    <scope>NUCLEOTIDE SEQUENCE [LARGE SCALE GENOMIC DNA]</scope>
    <source>
        <strain evidence="2 3">NJH_HI04-1</strain>
    </source>
</reference>